<gene>
    <name evidence="5" type="ORF">PoB_007074500</name>
</gene>
<dbReference type="PROSITE" id="PS51720">
    <property type="entry name" value="G_AIG1"/>
    <property type="match status" value="1"/>
</dbReference>
<dbReference type="InterPro" id="IPR045058">
    <property type="entry name" value="GIMA/IAN/Toc"/>
</dbReference>
<dbReference type="GO" id="GO:0005525">
    <property type="term" value="F:GTP binding"/>
    <property type="evidence" value="ECO:0007669"/>
    <property type="project" value="UniProtKB-KW"/>
</dbReference>
<evidence type="ECO:0000256" key="2">
    <source>
        <dbReference type="ARBA" id="ARBA00022741"/>
    </source>
</evidence>
<evidence type="ECO:0000313" key="6">
    <source>
        <dbReference type="Proteomes" id="UP000735302"/>
    </source>
</evidence>
<dbReference type="InterPro" id="IPR027417">
    <property type="entry name" value="P-loop_NTPase"/>
</dbReference>
<keyword evidence="2" id="KW-0547">Nucleotide-binding</keyword>
<name>A0AAV4DJT9_9GAST</name>
<dbReference type="Gene3D" id="3.40.50.300">
    <property type="entry name" value="P-loop containing nucleotide triphosphate hydrolases"/>
    <property type="match status" value="1"/>
</dbReference>
<dbReference type="AlphaFoldDB" id="A0AAV4DJT9"/>
<reference evidence="5 6" key="1">
    <citation type="journal article" date="2021" name="Elife">
        <title>Chloroplast acquisition without the gene transfer in kleptoplastic sea slugs, Plakobranchus ocellatus.</title>
        <authorList>
            <person name="Maeda T."/>
            <person name="Takahashi S."/>
            <person name="Yoshida T."/>
            <person name="Shimamura S."/>
            <person name="Takaki Y."/>
            <person name="Nagai Y."/>
            <person name="Toyoda A."/>
            <person name="Suzuki Y."/>
            <person name="Arimoto A."/>
            <person name="Ishii H."/>
            <person name="Satoh N."/>
            <person name="Nishiyama T."/>
            <person name="Hasebe M."/>
            <person name="Maruyama T."/>
            <person name="Minagawa J."/>
            <person name="Obokata J."/>
            <person name="Shigenobu S."/>
        </authorList>
    </citation>
    <scope>NUCLEOTIDE SEQUENCE [LARGE SCALE GENOMIC DNA]</scope>
</reference>
<dbReference type="PANTHER" id="PTHR10903">
    <property type="entry name" value="GTPASE, IMAP FAMILY MEMBER-RELATED"/>
    <property type="match status" value="1"/>
</dbReference>
<proteinExistence type="inferred from homology"/>
<comment type="similarity">
    <text evidence="1">Belongs to the TRAFAC class TrmE-Era-EngA-EngB-Septin-like GTPase superfamily. AIG1/Toc34/Toc159-like paraseptin GTPase family. IAN subfamily.</text>
</comment>
<dbReference type="InterPro" id="IPR006703">
    <property type="entry name" value="G_AIG1"/>
</dbReference>
<sequence>MQHNVNIVYLLLGAGSTNVKELGNFMLQSPVFSIRTPENLNANSVYHYEINSRVVTIVKSPDIGSAEDRARNLQIFVDNATKFLLASPHSPHFFLLAVGYNERVSAEDMEMVQFLKSVFGDNMLRDHTLIVLTGGGDFERDHHDTSQQAILGWINSQPCENLRQLVTECGGRVQLFGDGSMFEDGLRNQINQLLRLTDHLSQATGGRGYTWKNFLLGIIQSLLENGERKARVQLAKRTASLLFLGTLSGTDIDDHVPPLKPILN</sequence>
<keyword evidence="3" id="KW-0342">GTP-binding</keyword>
<dbReference type="PANTHER" id="PTHR10903:SF184">
    <property type="entry name" value="GTP-BINDING PROTEIN A"/>
    <property type="match status" value="1"/>
</dbReference>
<protein>
    <submittedName>
        <fullName evidence="5">GTPase imap family member 5</fullName>
    </submittedName>
</protein>
<dbReference type="Proteomes" id="UP000735302">
    <property type="component" value="Unassembled WGS sequence"/>
</dbReference>
<evidence type="ECO:0000256" key="3">
    <source>
        <dbReference type="ARBA" id="ARBA00023134"/>
    </source>
</evidence>
<accession>A0AAV4DJT9</accession>
<evidence type="ECO:0000313" key="5">
    <source>
        <dbReference type="EMBL" id="GFO44240.1"/>
    </source>
</evidence>
<comment type="caution">
    <text evidence="5">The sequence shown here is derived from an EMBL/GenBank/DDBJ whole genome shotgun (WGS) entry which is preliminary data.</text>
</comment>
<dbReference type="EMBL" id="BLXT01007949">
    <property type="protein sequence ID" value="GFO44240.1"/>
    <property type="molecule type" value="Genomic_DNA"/>
</dbReference>
<dbReference type="Pfam" id="PF04548">
    <property type="entry name" value="AIG1"/>
    <property type="match status" value="1"/>
</dbReference>
<keyword evidence="6" id="KW-1185">Reference proteome</keyword>
<evidence type="ECO:0000259" key="4">
    <source>
        <dbReference type="PROSITE" id="PS51720"/>
    </source>
</evidence>
<feature type="domain" description="AIG1-type G" evidence="4">
    <location>
        <begin position="4"/>
        <end position="218"/>
    </location>
</feature>
<evidence type="ECO:0000256" key="1">
    <source>
        <dbReference type="ARBA" id="ARBA00008535"/>
    </source>
</evidence>
<organism evidence="5 6">
    <name type="scientific">Plakobranchus ocellatus</name>
    <dbReference type="NCBI Taxonomy" id="259542"/>
    <lineage>
        <taxon>Eukaryota</taxon>
        <taxon>Metazoa</taxon>
        <taxon>Spiralia</taxon>
        <taxon>Lophotrochozoa</taxon>
        <taxon>Mollusca</taxon>
        <taxon>Gastropoda</taxon>
        <taxon>Heterobranchia</taxon>
        <taxon>Euthyneura</taxon>
        <taxon>Panpulmonata</taxon>
        <taxon>Sacoglossa</taxon>
        <taxon>Placobranchoidea</taxon>
        <taxon>Plakobranchidae</taxon>
        <taxon>Plakobranchus</taxon>
    </lineage>
</organism>